<evidence type="ECO:0000256" key="5">
    <source>
        <dbReference type="ARBA" id="ARBA00023295"/>
    </source>
</evidence>
<protein>
    <recommendedName>
        <fullName evidence="10">CBM6 domain-containing protein</fullName>
    </recommendedName>
</protein>
<feature type="signal peptide" evidence="9">
    <location>
        <begin position="1"/>
        <end position="20"/>
    </location>
</feature>
<evidence type="ECO:0000256" key="9">
    <source>
        <dbReference type="SAM" id="SignalP"/>
    </source>
</evidence>
<dbReference type="RefSeq" id="WP_109352436.1">
    <property type="nucleotide sequence ID" value="NZ_QFRI01000001.1"/>
</dbReference>
<dbReference type="CDD" id="cd04084">
    <property type="entry name" value="CBM6_xylanase-like"/>
    <property type="match status" value="1"/>
</dbReference>
<evidence type="ECO:0000259" key="10">
    <source>
        <dbReference type="Pfam" id="PF03422"/>
    </source>
</evidence>
<evidence type="ECO:0000313" key="11">
    <source>
        <dbReference type="EMBL" id="PWH84433.1"/>
    </source>
</evidence>
<dbReference type="Pfam" id="PF04616">
    <property type="entry name" value="Glyco_hydro_43"/>
    <property type="match status" value="1"/>
</dbReference>
<dbReference type="InterPro" id="IPR008979">
    <property type="entry name" value="Galactose-bd-like_sf"/>
</dbReference>
<feature type="domain" description="CBM6" evidence="10">
    <location>
        <begin position="328"/>
        <end position="446"/>
    </location>
</feature>
<dbReference type="GO" id="GO:0030246">
    <property type="term" value="F:carbohydrate binding"/>
    <property type="evidence" value="ECO:0007669"/>
    <property type="project" value="InterPro"/>
</dbReference>
<evidence type="ECO:0000256" key="3">
    <source>
        <dbReference type="ARBA" id="ARBA00022801"/>
    </source>
</evidence>
<keyword evidence="12" id="KW-1185">Reference proteome</keyword>
<comment type="caution">
    <text evidence="11">The sequence shown here is derived from an EMBL/GenBank/DDBJ whole genome shotgun (WGS) entry which is preliminary data.</text>
</comment>
<dbReference type="Proteomes" id="UP000245375">
    <property type="component" value="Unassembled WGS sequence"/>
</dbReference>
<keyword evidence="3 7" id="KW-0378">Hydrolase</keyword>
<evidence type="ECO:0000256" key="7">
    <source>
        <dbReference type="RuleBase" id="RU361187"/>
    </source>
</evidence>
<proteinExistence type="inferred from homology"/>
<dbReference type="Gene3D" id="2.115.10.20">
    <property type="entry name" value="Glycosyl hydrolase domain, family 43"/>
    <property type="match status" value="1"/>
</dbReference>
<reference evidence="11 12" key="1">
    <citation type="submission" date="2018-05" db="EMBL/GenBank/DDBJ databases">
        <title>Algibacter marinivivus sp. nov., isolated from sample around a algae.</title>
        <authorList>
            <person name="Zhong X."/>
        </authorList>
    </citation>
    <scope>NUCLEOTIDE SEQUENCE [LARGE SCALE GENOMIC DNA]</scope>
    <source>
        <strain evidence="11 12">ZY111</strain>
    </source>
</reference>
<feature type="chain" id="PRO_5015718348" description="CBM6 domain-containing protein" evidence="9">
    <location>
        <begin position="21"/>
        <end position="453"/>
    </location>
</feature>
<accession>A0A2U2X9L3</accession>
<keyword evidence="5 7" id="KW-0326">Glycosidase</keyword>
<evidence type="ECO:0000256" key="6">
    <source>
        <dbReference type="PIRSR" id="PIRSR606710-2"/>
    </source>
</evidence>
<dbReference type="InterPro" id="IPR052176">
    <property type="entry name" value="Glycosyl_Hydrlase_43_Enz"/>
</dbReference>
<keyword evidence="4" id="KW-0119">Carbohydrate metabolism</keyword>
<dbReference type="EMBL" id="QFRI01000001">
    <property type="protein sequence ID" value="PWH84433.1"/>
    <property type="molecule type" value="Genomic_DNA"/>
</dbReference>
<dbReference type="InterPro" id="IPR006710">
    <property type="entry name" value="Glyco_hydro_43"/>
</dbReference>
<dbReference type="GO" id="GO:0045493">
    <property type="term" value="P:xylan catabolic process"/>
    <property type="evidence" value="ECO:0007669"/>
    <property type="project" value="UniProtKB-KW"/>
</dbReference>
<dbReference type="Gene3D" id="2.60.120.260">
    <property type="entry name" value="Galactose-binding domain-like"/>
    <property type="match status" value="1"/>
</dbReference>
<dbReference type="OrthoDB" id="9763933at2"/>
<keyword evidence="2" id="KW-0624">Polysaccharide degradation</keyword>
<reference evidence="12" key="3">
    <citation type="submission" date="2018-05" db="EMBL/GenBank/DDBJ databases">
        <authorList>
            <person name="Lu D."/>
        </authorList>
    </citation>
    <scope>NUCLEOTIDE SEQUENCE [LARGE SCALE GENOMIC DNA]</scope>
    <source>
        <strain evidence="12">ZY111</strain>
    </source>
</reference>
<dbReference type="GO" id="GO:0004553">
    <property type="term" value="F:hydrolase activity, hydrolyzing O-glycosyl compounds"/>
    <property type="evidence" value="ECO:0007669"/>
    <property type="project" value="InterPro"/>
</dbReference>
<sequence length="453" mass="52174">MNIKFVKIIILVISVTFSNAQNPIVQNQGLNDPHIHIFNDTAYVYASHDKSINNDKFIMDDWWVWSSTDLVNWKKRSILNPKDTYIGKDYSRCWATDAAHNNGKYYWYFSEGNEQTGVVVGETPAGPWKDVLGKPLLNTDLTPTHEYDMAIFEDNGTHYIIFGVWDYYIAKLNDDMISLAETPKKITINNPRGPYNPDGSNTKMPTDDKPFVHRYNGKYYLSWGCFYAMSDNVYGPYDYKDTVIKEESFTQGYEAPTWPNGFLQGRHGSFFEWHNQWYYVYCDISQTGNRYFRDSFISYLHYKANGEMATIRVDGVGVGNYNANATIEAEDFFKSNNVAKVENTKGGFSIEPTEGLSYVVYPNIKNLSNVVTLELEVIAKAALQIEVRENDANGILLFTCNVPKNEIYTFQKRNFKTKNLKGNQSLCFVFKGVNQQSFKLNRFKFKTNNQTNN</sequence>
<dbReference type="SUPFAM" id="SSF49785">
    <property type="entry name" value="Galactose-binding domain-like"/>
    <property type="match status" value="1"/>
</dbReference>
<dbReference type="AlphaFoldDB" id="A0A2U2X9L3"/>
<organism evidence="11 12">
    <name type="scientific">Algibacter marinivivus</name>
    <dbReference type="NCBI Taxonomy" id="2100723"/>
    <lineage>
        <taxon>Bacteria</taxon>
        <taxon>Pseudomonadati</taxon>
        <taxon>Bacteroidota</taxon>
        <taxon>Flavobacteriia</taxon>
        <taxon>Flavobacteriales</taxon>
        <taxon>Flavobacteriaceae</taxon>
        <taxon>Algibacter</taxon>
    </lineage>
</organism>
<reference evidence="12" key="2">
    <citation type="submission" date="2018-05" db="EMBL/GenBank/DDBJ databases">
        <title>Algibacter marinivivus sp. nov., isolated from sample around a algae.</title>
        <authorList>
            <person name="Lu D."/>
        </authorList>
    </citation>
    <scope>NUCLEOTIDE SEQUENCE [LARGE SCALE GENOMIC DNA]</scope>
    <source>
        <strain evidence="12">ZY111</strain>
    </source>
</reference>
<dbReference type="InterPro" id="IPR023296">
    <property type="entry name" value="Glyco_hydro_beta-prop_sf"/>
</dbReference>
<dbReference type="SUPFAM" id="SSF75005">
    <property type="entry name" value="Arabinanase/levansucrase/invertase"/>
    <property type="match status" value="1"/>
</dbReference>
<gene>
    <name evidence="11" type="ORF">DIS18_07850</name>
</gene>
<dbReference type="PANTHER" id="PTHR43772:SF2">
    <property type="entry name" value="PUTATIVE (AFU_ORTHOLOGUE AFUA_2G04480)-RELATED"/>
    <property type="match status" value="1"/>
</dbReference>
<evidence type="ECO:0000256" key="1">
    <source>
        <dbReference type="ARBA" id="ARBA00009865"/>
    </source>
</evidence>
<feature type="site" description="Important for catalytic activity, responsible for pKa modulation of the active site Glu and correct orientation of both the proton donor and substrate" evidence="6">
    <location>
        <position position="148"/>
    </location>
</feature>
<evidence type="ECO:0000313" key="12">
    <source>
        <dbReference type="Proteomes" id="UP000245375"/>
    </source>
</evidence>
<evidence type="ECO:0000256" key="8">
    <source>
        <dbReference type="SAM" id="MobiDB-lite"/>
    </source>
</evidence>
<evidence type="ECO:0000256" key="2">
    <source>
        <dbReference type="ARBA" id="ARBA00022651"/>
    </source>
</evidence>
<comment type="similarity">
    <text evidence="1 7">Belongs to the glycosyl hydrolase 43 family.</text>
</comment>
<evidence type="ECO:0000256" key="4">
    <source>
        <dbReference type="ARBA" id="ARBA00023277"/>
    </source>
</evidence>
<keyword evidence="2" id="KW-0858">Xylan degradation</keyword>
<keyword evidence="9" id="KW-0732">Signal</keyword>
<dbReference type="InterPro" id="IPR005084">
    <property type="entry name" value="CBM6"/>
</dbReference>
<feature type="region of interest" description="Disordered" evidence="8">
    <location>
        <begin position="188"/>
        <end position="207"/>
    </location>
</feature>
<name>A0A2U2X9L3_9FLAO</name>
<dbReference type="CDD" id="cd08990">
    <property type="entry name" value="GH43_AXH_like"/>
    <property type="match status" value="1"/>
</dbReference>
<dbReference type="Pfam" id="PF03422">
    <property type="entry name" value="CBM_6"/>
    <property type="match status" value="1"/>
</dbReference>
<dbReference type="PANTHER" id="PTHR43772">
    <property type="entry name" value="ENDO-1,4-BETA-XYLANASE"/>
    <property type="match status" value="1"/>
</dbReference>